<organism evidence="3 4">
    <name type="scientific">Klenkia soli</name>
    <dbReference type="NCBI Taxonomy" id="1052260"/>
    <lineage>
        <taxon>Bacteria</taxon>
        <taxon>Bacillati</taxon>
        <taxon>Actinomycetota</taxon>
        <taxon>Actinomycetes</taxon>
        <taxon>Geodermatophilales</taxon>
        <taxon>Geodermatophilaceae</taxon>
        <taxon>Klenkia</taxon>
    </lineage>
</organism>
<feature type="compositionally biased region" description="Low complexity" evidence="1">
    <location>
        <begin position="487"/>
        <end position="499"/>
    </location>
</feature>
<keyword evidence="2" id="KW-0812">Transmembrane</keyword>
<dbReference type="RefSeq" id="WP_091244433.1">
    <property type="nucleotide sequence ID" value="NZ_FNIR01000006.1"/>
</dbReference>
<dbReference type="Proteomes" id="UP000199088">
    <property type="component" value="Unassembled WGS sequence"/>
</dbReference>
<feature type="compositionally biased region" description="Basic and acidic residues" evidence="1">
    <location>
        <begin position="377"/>
        <end position="389"/>
    </location>
</feature>
<reference evidence="4" key="1">
    <citation type="submission" date="2016-10" db="EMBL/GenBank/DDBJ databases">
        <authorList>
            <person name="Varghese N."/>
            <person name="Submissions S."/>
        </authorList>
    </citation>
    <scope>NUCLEOTIDE SEQUENCE [LARGE SCALE GENOMIC DNA]</scope>
    <source>
        <strain evidence="4">DSM 45843</strain>
    </source>
</reference>
<protein>
    <submittedName>
        <fullName evidence="3">Uncharacterized protein</fullName>
    </submittedName>
</protein>
<accession>A0A1H0KDD4</accession>
<dbReference type="AlphaFoldDB" id="A0A1H0KDD4"/>
<feature type="compositionally biased region" description="Low complexity" evidence="1">
    <location>
        <begin position="258"/>
        <end position="267"/>
    </location>
</feature>
<feature type="compositionally biased region" description="Low complexity" evidence="1">
    <location>
        <begin position="312"/>
        <end position="375"/>
    </location>
</feature>
<evidence type="ECO:0000313" key="3">
    <source>
        <dbReference type="EMBL" id="SDO53917.1"/>
    </source>
</evidence>
<evidence type="ECO:0000313" key="4">
    <source>
        <dbReference type="Proteomes" id="UP000199088"/>
    </source>
</evidence>
<feature type="region of interest" description="Disordered" evidence="1">
    <location>
        <begin position="294"/>
        <end position="438"/>
    </location>
</feature>
<feature type="transmembrane region" description="Helical" evidence="2">
    <location>
        <begin position="448"/>
        <end position="468"/>
    </location>
</feature>
<proteinExistence type="predicted"/>
<dbReference type="OrthoDB" id="3663113at2"/>
<keyword evidence="4" id="KW-1185">Reference proteome</keyword>
<feature type="region of interest" description="Disordered" evidence="1">
    <location>
        <begin position="471"/>
        <end position="505"/>
    </location>
</feature>
<gene>
    <name evidence="3" type="ORF">SAMN05660199_02109</name>
</gene>
<evidence type="ECO:0000256" key="2">
    <source>
        <dbReference type="SAM" id="Phobius"/>
    </source>
</evidence>
<keyword evidence="2" id="KW-0472">Membrane</keyword>
<sequence>MLTLTPSGLETAAERAFFAELGSWDTGGSVRGALVASLALSDGPMDRRICDAVVLVPEGIAVVRVVEVVRQAGVVTVLPEGSWTIGPGAGPGDVLRLAGGGSTPLDGLMRAGMEAAVRLRRAGLEPGRIARLTVLHGELTGLVPADGDLGEGDQVALLESRSLLLGIARAGRYAGTDNPRLWTTADVRAALEALGVGGRSPAVEELNGEGFPYSPYVLRRRELLAPATLANQPALRTAAPTATGTPSAQAPLVAPDWPATGPGSSGAPVGGPNGPLVDPAAAAALAAAAAAAEPAAPPVGHPRTGNDTVALTGGPTTGAAPTHQQPTHQQPTHQQPTHQQPTHQQPTHQQPTHQQPTHQQPTHQQPTRQQPTHQQPFRHEQPAQPEWHETQAIVPRGAPPAEVDETGGIGGIFGDDPGPRRRDEHLPSWTPAAAPVAPARPQRSRRGLLVVLAALVLVVVLGVGGFLLTRGSDGEDDVVQPPPTSSAPPTSAGPTTPAGLPVGTTQVAGDTEYTLEVSAYDSSCRSHAYGAITSFFTTTDCLGLSRSLWSADVDGVPAVVSVSRVTMPDAARAQALLSLTDVSGTGNVSDLLREGSRYDGGPGALSDAKYQSDLQDDVAIIVETSWVDAAGDPAGLQQLADDGVQLTPTR</sequence>
<evidence type="ECO:0000256" key="1">
    <source>
        <dbReference type="SAM" id="MobiDB-lite"/>
    </source>
</evidence>
<dbReference type="EMBL" id="FNIR01000006">
    <property type="protein sequence ID" value="SDO53917.1"/>
    <property type="molecule type" value="Genomic_DNA"/>
</dbReference>
<name>A0A1H0KDD4_9ACTN</name>
<feature type="compositionally biased region" description="Basic and acidic residues" evidence="1">
    <location>
        <begin position="417"/>
        <end position="426"/>
    </location>
</feature>
<dbReference type="STRING" id="1052260.SAMN05660199_02109"/>
<feature type="region of interest" description="Disordered" evidence="1">
    <location>
        <begin position="238"/>
        <end position="274"/>
    </location>
</feature>
<keyword evidence="2" id="KW-1133">Transmembrane helix</keyword>
<feature type="compositionally biased region" description="Low complexity" evidence="1">
    <location>
        <begin position="238"/>
        <end position="251"/>
    </location>
</feature>